<proteinExistence type="predicted"/>
<evidence type="ECO:0000313" key="2">
    <source>
        <dbReference type="WBParaSite" id="Pan_g12528.t1"/>
    </source>
</evidence>
<reference evidence="1" key="1">
    <citation type="journal article" date="2013" name="Genetics">
        <title>The draft genome and transcriptome of Panagrellus redivivus are shaped by the harsh demands of a free-living lifestyle.</title>
        <authorList>
            <person name="Srinivasan J."/>
            <person name="Dillman A.R."/>
            <person name="Macchietto M.G."/>
            <person name="Heikkinen L."/>
            <person name="Lakso M."/>
            <person name="Fracchia K.M."/>
            <person name="Antoshechkin I."/>
            <person name="Mortazavi A."/>
            <person name="Wong G."/>
            <person name="Sternberg P.W."/>
        </authorList>
    </citation>
    <scope>NUCLEOTIDE SEQUENCE [LARGE SCALE GENOMIC DNA]</scope>
    <source>
        <strain evidence="1">MT8872</strain>
    </source>
</reference>
<dbReference type="WBParaSite" id="Pan_g12528.t1">
    <property type="protein sequence ID" value="Pan_g12528.t1"/>
    <property type="gene ID" value="Pan_g12528"/>
</dbReference>
<dbReference type="Proteomes" id="UP000492821">
    <property type="component" value="Unassembled WGS sequence"/>
</dbReference>
<sequence length="96" mass="10874">MLFLRYAMRRSDFAKSVIGTSRSSAVAWMPAMCADLDVVAASCIRCATVPSQAVGWITWIIRSSALLVVRRTTWTNGRRSSWRMVKHKLCFIIVCF</sequence>
<accession>A0A7E4UT53</accession>
<reference evidence="2" key="2">
    <citation type="submission" date="2020-10" db="UniProtKB">
        <authorList>
            <consortium name="WormBaseParasite"/>
        </authorList>
    </citation>
    <scope>IDENTIFICATION</scope>
</reference>
<dbReference type="AlphaFoldDB" id="A0A7E4UT53"/>
<protein>
    <submittedName>
        <fullName evidence="2">Secreted protein</fullName>
    </submittedName>
</protein>
<evidence type="ECO:0000313" key="1">
    <source>
        <dbReference type="Proteomes" id="UP000492821"/>
    </source>
</evidence>
<keyword evidence="1" id="KW-1185">Reference proteome</keyword>
<organism evidence="1 2">
    <name type="scientific">Panagrellus redivivus</name>
    <name type="common">Microworm</name>
    <dbReference type="NCBI Taxonomy" id="6233"/>
    <lineage>
        <taxon>Eukaryota</taxon>
        <taxon>Metazoa</taxon>
        <taxon>Ecdysozoa</taxon>
        <taxon>Nematoda</taxon>
        <taxon>Chromadorea</taxon>
        <taxon>Rhabditida</taxon>
        <taxon>Tylenchina</taxon>
        <taxon>Panagrolaimomorpha</taxon>
        <taxon>Panagrolaimoidea</taxon>
        <taxon>Panagrolaimidae</taxon>
        <taxon>Panagrellus</taxon>
    </lineage>
</organism>
<name>A0A7E4UT53_PANRE</name>